<dbReference type="InterPro" id="IPR000477">
    <property type="entry name" value="RT_dom"/>
</dbReference>
<dbReference type="RefSeq" id="WP_065235651.1">
    <property type="nucleotide sequence ID" value="NZ_CAAAIQ010000008.1"/>
</dbReference>
<proteinExistence type="inferred from homology"/>
<dbReference type="InterPro" id="IPR043128">
    <property type="entry name" value="Rev_trsase/Diguanyl_cyclase"/>
</dbReference>
<evidence type="ECO:0000313" key="4">
    <source>
        <dbReference type="Proteomes" id="UP000054729"/>
    </source>
</evidence>
<evidence type="ECO:0000313" key="3">
    <source>
        <dbReference type="EMBL" id="KTD80424.1"/>
    </source>
</evidence>
<feature type="domain" description="Reverse transcriptase" evidence="2">
    <location>
        <begin position="1"/>
        <end position="218"/>
    </location>
</feature>
<reference evidence="3 4" key="1">
    <citation type="submission" date="2015-11" db="EMBL/GenBank/DDBJ databases">
        <title>Genomic analysis of 38 Legionella species identifies large and diverse effector repertoires.</title>
        <authorList>
            <person name="Burstein D."/>
            <person name="Amaro F."/>
            <person name="Zusman T."/>
            <person name="Lifshitz Z."/>
            <person name="Cohen O."/>
            <person name="Gilbert J.A."/>
            <person name="Pupko T."/>
            <person name="Shuman H.A."/>
            <person name="Segal G."/>
        </authorList>
    </citation>
    <scope>NUCLEOTIDE SEQUENCE [LARGE SCALE GENOMIC DNA]</scope>
    <source>
        <strain evidence="3 4">ATCC 51914</strain>
    </source>
</reference>
<organism evidence="3 4">
    <name type="scientific">Legionella waltersii</name>
    <dbReference type="NCBI Taxonomy" id="66969"/>
    <lineage>
        <taxon>Bacteria</taxon>
        <taxon>Pseudomonadati</taxon>
        <taxon>Pseudomonadota</taxon>
        <taxon>Gammaproteobacteria</taxon>
        <taxon>Legionellales</taxon>
        <taxon>Legionellaceae</taxon>
        <taxon>Legionella</taxon>
    </lineage>
</organism>
<dbReference type="GO" id="GO:0003964">
    <property type="term" value="F:RNA-directed DNA polymerase activity"/>
    <property type="evidence" value="ECO:0007669"/>
    <property type="project" value="UniProtKB-KW"/>
</dbReference>
<dbReference type="PROSITE" id="PS50878">
    <property type="entry name" value="RT_POL"/>
    <property type="match status" value="1"/>
</dbReference>
<keyword evidence="3" id="KW-0695">RNA-directed DNA polymerase</keyword>
<dbReference type="InterPro" id="IPR043502">
    <property type="entry name" value="DNA/RNA_pol_sf"/>
</dbReference>
<comment type="similarity">
    <text evidence="1">Belongs to the bacterial reverse transcriptase family.</text>
</comment>
<name>A0A0W1AGQ8_9GAMM</name>
<dbReference type="PANTHER" id="PTHR34047:SF8">
    <property type="entry name" value="PROTEIN YKFC"/>
    <property type="match status" value="1"/>
</dbReference>
<dbReference type="STRING" id="66969.Lwal_1121"/>
<dbReference type="Proteomes" id="UP000054729">
    <property type="component" value="Unassembled WGS sequence"/>
</dbReference>
<sequence>MDGSYNPRCLKRYYFSDEVVDQLHPSDRILQHILLKQLKPTFKYVMNPNCYHLDGPTGVKYATQHIKLVLRDEKPNYVLRADIKSFYASIPHFQLVQDVKKYYYDPKLHVMLENIITKPIDTPRGYKNPSQGIALRGPLSQFFSGIYLKPLDDALSKMDVHYLRFQDDILIFAKTKRQLSRCRRRMMDVLHERRLSLSRKKSRMGCISGGFHFLGINYLPTRTEGNTNISHINDVAITTTNNVYNLNENGGVVRQILSIKGVSRYAWSLIREPCVKRESKLNIW</sequence>
<dbReference type="InterPro" id="IPR051083">
    <property type="entry name" value="GrpII_Intron_Splice-Mob/Def"/>
</dbReference>
<keyword evidence="3" id="KW-0808">Transferase</keyword>
<keyword evidence="4" id="KW-1185">Reference proteome</keyword>
<gene>
    <name evidence="3" type="ORF">Lwal_1121</name>
</gene>
<dbReference type="AlphaFoldDB" id="A0A0W1AGQ8"/>
<dbReference type="Gene3D" id="3.30.70.270">
    <property type="match status" value="1"/>
</dbReference>
<dbReference type="Pfam" id="PF00078">
    <property type="entry name" value="RVT_1"/>
    <property type="match status" value="1"/>
</dbReference>
<dbReference type="PATRIC" id="fig|66969.6.peg.1228"/>
<accession>A0A0W1AGQ8</accession>
<comment type="caution">
    <text evidence="3">The sequence shown here is derived from an EMBL/GenBank/DDBJ whole genome shotgun (WGS) entry which is preliminary data.</text>
</comment>
<dbReference type="SUPFAM" id="SSF56672">
    <property type="entry name" value="DNA/RNA polymerases"/>
    <property type="match status" value="1"/>
</dbReference>
<dbReference type="PANTHER" id="PTHR34047">
    <property type="entry name" value="NUCLEAR INTRON MATURASE 1, MITOCHONDRIAL-RELATED"/>
    <property type="match status" value="1"/>
</dbReference>
<evidence type="ECO:0000259" key="2">
    <source>
        <dbReference type="PROSITE" id="PS50878"/>
    </source>
</evidence>
<dbReference type="EMBL" id="LNZB01000031">
    <property type="protein sequence ID" value="KTD80424.1"/>
    <property type="molecule type" value="Genomic_DNA"/>
</dbReference>
<evidence type="ECO:0000256" key="1">
    <source>
        <dbReference type="ARBA" id="ARBA00034120"/>
    </source>
</evidence>
<keyword evidence="3" id="KW-0548">Nucleotidyltransferase</keyword>
<protein>
    <submittedName>
        <fullName evidence="3">Reverse transcriptase (RNA-dependent DNA polymerase)</fullName>
    </submittedName>
</protein>